<evidence type="ECO:0000256" key="6">
    <source>
        <dbReference type="ARBA" id="ARBA00023186"/>
    </source>
</evidence>
<keyword evidence="7" id="KW-0393">Immunoglobulin domain</keyword>
<evidence type="ECO:0000256" key="7">
    <source>
        <dbReference type="ARBA" id="ARBA00023319"/>
    </source>
</evidence>
<dbReference type="InterPro" id="IPR013783">
    <property type="entry name" value="Ig-like_fold"/>
</dbReference>
<keyword evidence="4 9" id="KW-0732">Signal</keyword>
<dbReference type="InterPro" id="IPR008962">
    <property type="entry name" value="PapD-like_sf"/>
</dbReference>
<dbReference type="SUPFAM" id="SSF49584">
    <property type="entry name" value="Periplasmic chaperone C-domain"/>
    <property type="match status" value="1"/>
</dbReference>
<reference evidence="12 13" key="1">
    <citation type="journal article" date="2019" name="Environ. Microbiol.">
        <title>Species interactions and distinct microbial communities in high Arctic permafrost affected cryosols are associated with the CH4 and CO2 gas fluxes.</title>
        <authorList>
            <person name="Altshuler I."/>
            <person name="Hamel J."/>
            <person name="Turney S."/>
            <person name="Magnuson E."/>
            <person name="Levesque R."/>
            <person name="Greer C."/>
            <person name="Whyte L.G."/>
        </authorList>
    </citation>
    <scope>NUCLEOTIDE SEQUENCE [LARGE SCALE GENOMIC DNA]</scope>
    <source>
        <strain evidence="12 13">E3</strain>
    </source>
</reference>
<evidence type="ECO:0000256" key="2">
    <source>
        <dbReference type="ARBA" id="ARBA00007399"/>
    </source>
</evidence>
<dbReference type="InterPro" id="IPR036316">
    <property type="entry name" value="Pili_assmbl_chap_C_dom_sf"/>
</dbReference>
<dbReference type="InterPro" id="IPR016147">
    <property type="entry name" value="Pili_assmbl_chaperone_N"/>
</dbReference>
<dbReference type="EMBL" id="RCZE01000003">
    <property type="protein sequence ID" value="TPG79605.1"/>
    <property type="molecule type" value="Genomic_DNA"/>
</dbReference>
<evidence type="ECO:0000259" key="10">
    <source>
        <dbReference type="Pfam" id="PF00345"/>
    </source>
</evidence>
<dbReference type="RefSeq" id="WP_140666978.1">
    <property type="nucleotide sequence ID" value="NZ_RCZE01000003.1"/>
</dbReference>
<feature type="chain" id="PRO_5021302479" evidence="9">
    <location>
        <begin position="28"/>
        <end position="246"/>
    </location>
</feature>
<feature type="domain" description="Pili assembly chaperone C-terminal" evidence="11">
    <location>
        <begin position="176"/>
        <end position="238"/>
    </location>
</feature>
<proteinExistence type="inferred from homology"/>
<dbReference type="InterPro" id="IPR016148">
    <property type="entry name" value="Pili_assmbl_chaperone_C"/>
</dbReference>
<evidence type="ECO:0000313" key="13">
    <source>
        <dbReference type="Proteomes" id="UP000317933"/>
    </source>
</evidence>
<evidence type="ECO:0000259" key="11">
    <source>
        <dbReference type="Pfam" id="PF02753"/>
    </source>
</evidence>
<evidence type="ECO:0000256" key="5">
    <source>
        <dbReference type="ARBA" id="ARBA00022764"/>
    </source>
</evidence>
<evidence type="ECO:0000313" key="12">
    <source>
        <dbReference type="EMBL" id="TPG79605.1"/>
    </source>
</evidence>
<protein>
    <submittedName>
        <fullName evidence="12">Fimbrial chaperone</fullName>
    </submittedName>
</protein>
<feature type="domain" description="Pili assembly chaperone N-terminal" evidence="10">
    <location>
        <begin position="29"/>
        <end position="149"/>
    </location>
</feature>
<evidence type="ECO:0000256" key="8">
    <source>
        <dbReference type="RuleBase" id="RU003918"/>
    </source>
</evidence>
<dbReference type="FunFam" id="2.60.40.10:FF:000458">
    <property type="entry name" value="Molecular chaperone FimC"/>
    <property type="match status" value="1"/>
</dbReference>
<evidence type="ECO:0000256" key="4">
    <source>
        <dbReference type="ARBA" id="ARBA00022729"/>
    </source>
</evidence>
<evidence type="ECO:0000256" key="1">
    <source>
        <dbReference type="ARBA" id="ARBA00004418"/>
    </source>
</evidence>
<keyword evidence="5" id="KW-0574">Periplasm</keyword>
<feature type="signal peptide" evidence="9">
    <location>
        <begin position="1"/>
        <end position="27"/>
    </location>
</feature>
<accession>A0A502I076</accession>
<dbReference type="InterPro" id="IPR050643">
    <property type="entry name" value="Periplasmic_pilus_chap"/>
</dbReference>
<dbReference type="PANTHER" id="PTHR30251:SF2">
    <property type="entry name" value="FIMBRIAL CHAPERONE YADV-RELATED"/>
    <property type="match status" value="1"/>
</dbReference>
<evidence type="ECO:0000256" key="9">
    <source>
        <dbReference type="SAM" id="SignalP"/>
    </source>
</evidence>
<dbReference type="PROSITE" id="PS00635">
    <property type="entry name" value="PILI_CHAPERONE"/>
    <property type="match status" value="1"/>
</dbReference>
<dbReference type="Pfam" id="PF00345">
    <property type="entry name" value="PapD_N"/>
    <property type="match status" value="1"/>
</dbReference>
<dbReference type="Gene3D" id="2.60.40.10">
    <property type="entry name" value="Immunoglobulins"/>
    <property type="match status" value="2"/>
</dbReference>
<dbReference type="GO" id="GO:0071555">
    <property type="term" value="P:cell wall organization"/>
    <property type="evidence" value="ECO:0007669"/>
    <property type="project" value="InterPro"/>
</dbReference>
<keyword evidence="3" id="KW-1029">Fimbrium biogenesis</keyword>
<comment type="similarity">
    <text evidence="2 8">Belongs to the periplasmic pilus chaperone family.</text>
</comment>
<dbReference type="SUPFAM" id="SSF49354">
    <property type="entry name" value="PapD-like"/>
    <property type="match status" value="1"/>
</dbReference>
<dbReference type="InterPro" id="IPR001829">
    <property type="entry name" value="Pili_assmbl_chaperone_bac"/>
</dbReference>
<dbReference type="PRINTS" id="PR00969">
    <property type="entry name" value="CHAPERONPILI"/>
</dbReference>
<dbReference type="Proteomes" id="UP000317933">
    <property type="component" value="Unassembled WGS sequence"/>
</dbReference>
<dbReference type="AlphaFoldDB" id="A0A502I076"/>
<comment type="caution">
    <text evidence="12">The sequence shown here is derived from an EMBL/GenBank/DDBJ whole genome shotgun (WGS) entry which is preliminary data.</text>
</comment>
<keyword evidence="6 8" id="KW-0143">Chaperone</keyword>
<dbReference type="InterPro" id="IPR018046">
    <property type="entry name" value="Pili_assmbl_chaperone_CS"/>
</dbReference>
<dbReference type="Pfam" id="PF02753">
    <property type="entry name" value="PapD_C"/>
    <property type="match status" value="1"/>
</dbReference>
<sequence length="246" mass="26936">MKPFIFSRCVLSGLVLACCLFAPQTQAAIVINGTRVIYPSDQKEISVKLDNNGESPLLVQSWIDDGDARATPDTARAPFVLTPPIARIESRKGQTLRVRFTGQESLPQDKESIFWLNVLEVPPSSDDGQNKLKIAFRSRVKLFYRPVALQLDTAQAAQKMQWRLTKNAGTWALEGNNPTPYYLSLSSIKVGSASAELDLINSMFAPGEHKTLPLKGAVDASESKQMKFSAINDYGGINAVTLPLAP</sequence>
<organism evidence="12 13">
    <name type="scientific">Pseudomonas arsenicoxydans</name>
    <dbReference type="NCBI Taxonomy" id="702115"/>
    <lineage>
        <taxon>Bacteria</taxon>
        <taxon>Pseudomonadati</taxon>
        <taxon>Pseudomonadota</taxon>
        <taxon>Gammaproteobacteria</taxon>
        <taxon>Pseudomonadales</taxon>
        <taxon>Pseudomonadaceae</taxon>
        <taxon>Pseudomonas</taxon>
    </lineage>
</organism>
<name>A0A502I076_9PSED</name>
<gene>
    <name evidence="12" type="ORF">EAH78_07195</name>
</gene>
<dbReference type="PANTHER" id="PTHR30251">
    <property type="entry name" value="PILUS ASSEMBLY CHAPERONE"/>
    <property type="match status" value="1"/>
</dbReference>
<evidence type="ECO:0000256" key="3">
    <source>
        <dbReference type="ARBA" id="ARBA00022558"/>
    </source>
</evidence>
<dbReference type="GO" id="GO:0030288">
    <property type="term" value="C:outer membrane-bounded periplasmic space"/>
    <property type="evidence" value="ECO:0007669"/>
    <property type="project" value="InterPro"/>
</dbReference>
<comment type="subcellular location">
    <subcellularLocation>
        <location evidence="1 8">Periplasm</location>
    </subcellularLocation>
</comment>